<dbReference type="Gene3D" id="2.120.10.30">
    <property type="entry name" value="TolB, C-terminal domain"/>
    <property type="match status" value="1"/>
</dbReference>
<dbReference type="InterPro" id="IPR029062">
    <property type="entry name" value="Class_I_gatase-like"/>
</dbReference>
<keyword evidence="8" id="KW-1185">Reference proteome</keyword>
<organism evidence="7 8">
    <name type="scientific">Gemmata algarum</name>
    <dbReference type="NCBI Taxonomy" id="2975278"/>
    <lineage>
        <taxon>Bacteria</taxon>
        <taxon>Pseudomonadati</taxon>
        <taxon>Planctomycetota</taxon>
        <taxon>Planctomycetia</taxon>
        <taxon>Gemmatales</taxon>
        <taxon>Gemmataceae</taxon>
        <taxon>Gemmata</taxon>
    </lineage>
</organism>
<evidence type="ECO:0000256" key="2">
    <source>
        <dbReference type="ARBA" id="ARBA00022723"/>
    </source>
</evidence>
<dbReference type="InterPro" id="IPR011042">
    <property type="entry name" value="6-blade_b-propeller_TolB-like"/>
</dbReference>
<dbReference type="PANTHER" id="PTHR33546">
    <property type="entry name" value="LARGE, MULTIFUNCTIONAL SECRETED PROTEIN-RELATED"/>
    <property type="match status" value="1"/>
</dbReference>
<gene>
    <name evidence="7" type="ORF">R5W23_005864</name>
</gene>
<dbReference type="SUPFAM" id="SSF46626">
    <property type="entry name" value="Cytochrome c"/>
    <property type="match status" value="1"/>
</dbReference>
<dbReference type="NCBIfam" id="TIGR02603">
    <property type="entry name" value="CxxCH_TIGR02603"/>
    <property type="match status" value="1"/>
</dbReference>
<dbReference type="SUPFAM" id="SSF52317">
    <property type="entry name" value="Class I glutamine amidotransferase-like"/>
    <property type="match status" value="1"/>
</dbReference>
<dbReference type="Gene3D" id="1.10.760.10">
    <property type="entry name" value="Cytochrome c-like domain"/>
    <property type="match status" value="1"/>
</dbReference>
<dbReference type="RefSeq" id="WP_320684897.1">
    <property type="nucleotide sequence ID" value="NZ_JAXBLV010000005.1"/>
</dbReference>
<dbReference type="SUPFAM" id="SSF49899">
    <property type="entry name" value="Concanavalin A-like lectins/glucanases"/>
    <property type="match status" value="1"/>
</dbReference>
<reference evidence="8" key="1">
    <citation type="journal article" date="2023" name="Mar. Drugs">
        <title>Gemmata algarum, a Novel Planctomycete Isolated from an Algal Mat, Displays Antimicrobial Activity.</title>
        <authorList>
            <person name="Kumar G."/>
            <person name="Kallscheuer N."/>
            <person name="Kashif M."/>
            <person name="Ahamad S."/>
            <person name="Jagadeeshwari U."/>
            <person name="Pannikurungottu S."/>
            <person name="Haufschild T."/>
            <person name="Kabuu M."/>
            <person name="Sasikala C."/>
            <person name="Jogler C."/>
            <person name="Ramana C."/>
        </authorList>
    </citation>
    <scope>NUCLEOTIDE SEQUENCE [LARGE SCALE GENOMIC DNA]</scope>
    <source>
        <strain evidence="8">JC673</strain>
    </source>
</reference>
<dbReference type="InterPro" id="IPR029010">
    <property type="entry name" value="ThuA-like"/>
</dbReference>
<dbReference type="SUPFAM" id="SSF50952">
    <property type="entry name" value="Soluble quinoprotein glucose dehydrogenase"/>
    <property type="match status" value="1"/>
</dbReference>
<evidence type="ECO:0000256" key="3">
    <source>
        <dbReference type="ARBA" id="ARBA00023004"/>
    </source>
</evidence>
<dbReference type="Pfam" id="PF23500">
    <property type="entry name" value="DUF7133"/>
    <property type="match status" value="1"/>
</dbReference>
<keyword evidence="2 4" id="KW-0479">Metal-binding</keyword>
<feature type="signal peptide" evidence="5">
    <location>
        <begin position="1"/>
        <end position="22"/>
    </location>
</feature>
<keyword evidence="1 4" id="KW-0349">Heme</keyword>
<dbReference type="InterPro" id="IPR036909">
    <property type="entry name" value="Cyt_c-like_dom_sf"/>
</dbReference>
<evidence type="ECO:0000259" key="6">
    <source>
        <dbReference type="PROSITE" id="PS51007"/>
    </source>
</evidence>
<dbReference type="InterPro" id="IPR013427">
    <property type="entry name" value="Haem-bd_dom_put"/>
</dbReference>
<evidence type="ECO:0000313" key="7">
    <source>
        <dbReference type="EMBL" id="MDY3557897.1"/>
    </source>
</evidence>
<proteinExistence type="predicted"/>
<dbReference type="InterPro" id="IPR013320">
    <property type="entry name" value="ConA-like_dom_sf"/>
</dbReference>
<evidence type="ECO:0000313" key="8">
    <source>
        <dbReference type="Proteomes" id="UP001272242"/>
    </source>
</evidence>
<feature type="domain" description="Cytochrome c" evidence="6">
    <location>
        <begin position="976"/>
        <end position="1111"/>
    </location>
</feature>
<dbReference type="PANTHER" id="PTHR33546:SF1">
    <property type="entry name" value="LARGE, MULTIFUNCTIONAL SECRETED PROTEIN"/>
    <property type="match status" value="1"/>
</dbReference>
<dbReference type="Proteomes" id="UP001272242">
    <property type="component" value="Unassembled WGS sequence"/>
</dbReference>
<dbReference type="InterPro" id="IPR009056">
    <property type="entry name" value="Cyt_c-like_dom"/>
</dbReference>
<evidence type="ECO:0000256" key="1">
    <source>
        <dbReference type="ARBA" id="ARBA00022617"/>
    </source>
</evidence>
<keyword evidence="5" id="KW-0732">Signal</keyword>
<protein>
    <submittedName>
        <fullName evidence="7">ThuA domain-containing protein</fullName>
    </submittedName>
</protein>
<evidence type="ECO:0000256" key="4">
    <source>
        <dbReference type="PROSITE-ProRule" id="PRU00433"/>
    </source>
</evidence>
<dbReference type="InterPro" id="IPR011041">
    <property type="entry name" value="Quinoprot_gluc/sorb_DH_b-prop"/>
</dbReference>
<comment type="caution">
    <text evidence="7">The sequence shown here is derived from an EMBL/GenBank/DDBJ whole genome shotgun (WGS) entry which is preliminary data.</text>
</comment>
<dbReference type="Gene3D" id="3.40.50.880">
    <property type="match status" value="1"/>
</dbReference>
<keyword evidence="3 4" id="KW-0408">Iron</keyword>
<dbReference type="EMBL" id="JAXBLV010000005">
    <property type="protein sequence ID" value="MDY3557897.1"/>
    <property type="molecule type" value="Genomic_DNA"/>
</dbReference>
<dbReference type="InterPro" id="IPR055557">
    <property type="entry name" value="DUF7133"/>
</dbReference>
<feature type="chain" id="PRO_5045292910" evidence="5">
    <location>
        <begin position="23"/>
        <end position="1375"/>
    </location>
</feature>
<dbReference type="PROSITE" id="PS51007">
    <property type="entry name" value="CYTC"/>
    <property type="match status" value="1"/>
</dbReference>
<name>A0ABU5ETV8_9BACT</name>
<sequence>MLHSRLALACLFALGAAPFARAVEPWADDKLPVTDGVALWLDAARLEAGHKAHNEKLPANGKLATWFDGSGRGRHLKQPAANAQPAVATFGGAAVVRFDGTDDALRFTGGQDALSAFMVFVVAAPRENPGLFRGLFALNAPNGRDYETGLTLDLGPNATPRFTDLNVEGKGFGGWRNLLKPGGDFGRLYQLEVRGDAAAKLVRATTDGRPSGERPWAPAALGFAEVTLGARFYTNGPGAQEVRGFAKCDIAEVLLYDRALSDDEAKKVRAYLTAKHATLKANLPPNPPTAGEVLVPVKDPPAVQVFVPGFSVKQIPVELTNVNNVKYRADGALVALCYNGDVWVLKDTDGDGVEDRAEAFYTNKGSLRAPIGMALTPRGYPHGEGVIVACKGKVVLLADTDADGKADKEIVVAGGWKEIANNVDALGVALDPRDGSVYYGRGTFDFTSPHRVDKDGQARYSLKDEEGTIIRVAPDFKSREIVATGIRFPVGLHFNKAGDLFCTDQEGATWVPNGNPLDELLHIQKGRHYGFPARHPRHLPDVIDEPSTFDYGPQHQSTCGFCFNEPVKPGGPTFGPKSWAGDALVTGESRGKLYRTQLVKTESGYVARNHLFAALSMLTIDCCVGPDGALVAACHSGGPDWGSGPTGKGKLFKIAYTDREHPQPVLVYPAGPREVRVEFDRPVAPHLLRDVLPQTKLTAGRYARAGDRFETLWPGYAIVQAEKAAPRFNVRVHSAQLTPDRRTLVLATDPMPSAVHYALTLPGMGRPPKDQPPKGELPQYPQIDLDFDLSGVTATWGKNGQPVLSSWLPSPDLVLARTFTEGSATHDTFWSAGRDPGDLRLKTQLDLNHMLRPAVQPGSKLDFEPPAEKVTVAFRGAGALDVDAPEVDGPIKINGGAAWSGGTLQTEPKPGEVSGVELRLRSARLDTPTLSLNWFTAEDKRPRPFPLHRALVPWADVRAELGKPLEVARPKELDGGSWARGRKVFFGEPAGCSKCHSVHAQGGTIGPDLTNLIHRDYASVLRDIAQPSFALNPDHITSVVTLKDDRVVTGVVRTNGDKLHIGDRDGKTVTVAKGDVASLKPSPLSVMPDDLLKKLSPEQTRDLLTFLLTPAPRMPEDYTDPERRPRPRTLTEVSAALAGAPVPPAKTRPIRVVLVAGPKDHGKGEHDYPAWQKAWAELLAAGENVEVVCAMNWPAKEEFQKADAMVFFQRGDWNATRAADIDAFLERGGGLTYLHWAVDGQKDAPGFARRIGLTWGAGGKFRHGPLDLDFKGAKHPIARNFEKLKLVDESYWQLTGHLPNERVLGWAPEDAKPQPLFWTVERGKGRVFVSIPGHYSWTFDDPLFRALLLRGIAWTAAEPVDRFNDLVLPGADVAK</sequence>
<accession>A0ABU5ETV8</accession>
<dbReference type="Pfam" id="PF06283">
    <property type="entry name" value="ThuA"/>
    <property type="match status" value="1"/>
</dbReference>
<evidence type="ECO:0000256" key="5">
    <source>
        <dbReference type="SAM" id="SignalP"/>
    </source>
</evidence>